<keyword evidence="4" id="KW-1185">Reference proteome</keyword>
<dbReference type="Gene3D" id="1.10.443.10">
    <property type="entry name" value="Intergrase catalytic core"/>
    <property type="match status" value="1"/>
</dbReference>
<comment type="caution">
    <text evidence="3">The sequence shown here is derived from an EMBL/GenBank/DDBJ whole genome shotgun (WGS) entry which is preliminary data.</text>
</comment>
<accession>A0A4Q2RE80</accession>
<dbReference type="InterPro" id="IPR013762">
    <property type="entry name" value="Integrase-like_cat_sf"/>
</dbReference>
<evidence type="ECO:0000313" key="3">
    <source>
        <dbReference type="EMBL" id="RYB05762.1"/>
    </source>
</evidence>
<dbReference type="RefSeq" id="WP_129218873.1">
    <property type="nucleotide sequence ID" value="NZ_QYBC01000006.1"/>
</dbReference>
<dbReference type="GO" id="GO:0015074">
    <property type="term" value="P:DNA integration"/>
    <property type="evidence" value="ECO:0007669"/>
    <property type="project" value="InterPro"/>
</dbReference>
<reference evidence="3 4" key="1">
    <citation type="submission" date="2018-09" db="EMBL/GenBank/DDBJ databases">
        <authorList>
            <person name="Grouzdev D.S."/>
            <person name="Krutkina M.S."/>
        </authorList>
    </citation>
    <scope>NUCLEOTIDE SEQUENCE [LARGE SCALE GENOMIC DNA]</scope>
    <source>
        <strain evidence="3 4">RmlP001</strain>
    </source>
</reference>
<sequence>MGEDGLRARGRRPPDDDVRVLRRRGGTPATLNRKLSALAKTSTVSERRASHDRLVRLDGANRETGIDATAIPCVMGHRSITTAQRYIHMSPTALEAAMAAMTLDCVQCARLVAEPAPEPCHMPQSGHERFWNS</sequence>
<dbReference type="EMBL" id="QYBC01000006">
    <property type="protein sequence ID" value="RYB05762.1"/>
    <property type="molecule type" value="Genomic_DNA"/>
</dbReference>
<dbReference type="GO" id="GO:0003677">
    <property type="term" value="F:DNA binding"/>
    <property type="evidence" value="ECO:0007669"/>
    <property type="project" value="InterPro"/>
</dbReference>
<dbReference type="GO" id="GO:0006310">
    <property type="term" value="P:DNA recombination"/>
    <property type="evidence" value="ECO:0007669"/>
    <property type="project" value="UniProtKB-KW"/>
</dbReference>
<feature type="compositionally biased region" description="Basic and acidic residues" evidence="2">
    <location>
        <begin position="1"/>
        <end position="20"/>
    </location>
</feature>
<dbReference type="InterPro" id="IPR011010">
    <property type="entry name" value="DNA_brk_join_enz"/>
</dbReference>
<dbReference type="AlphaFoldDB" id="A0A4Q2RE80"/>
<evidence type="ECO:0000313" key="4">
    <source>
        <dbReference type="Proteomes" id="UP000289411"/>
    </source>
</evidence>
<proteinExistence type="predicted"/>
<evidence type="ECO:0000256" key="2">
    <source>
        <dbReference type="SAM" id="MobiDB-lite"/>
    </source>
</evidence>
<name>A0A4Q2RE80_9HYPH</name>
<reference evidence="3 4" key="2">
    <citation type="submission" date="2019-02" db="EMBL/GenBank/DDBJ databases">
        <title>'Lichenibacterium ramalinii' gen. nov. sp. nov., 'Lichenibacterium minor' gen. nov. sp. nov.</title>
        <authorList>
            <person name="Pankratov T."/>
        </authorList>
    </citation>
    <scope>NUCLEOTIDE SEQUENCE [LARGE SCALE GENOMIC DNA]</scope>
    <source>
        <strain evidence="3 4">RmlP001</strain>
    </source>
</reference>
<feature type="region of interest" description="Disordered" evidence="2">
    <location>
        <begin position="1"/>
        <end position="29"/>
    </location>
</feature>
<gene>
    <name evidence="3" type="ORF">D3272_09280</name>
</gene>
<dbReference type="Proteomes" id="UP000289411">
    <property type="component" value="Unassembled WGS sequence"/>
</dbReference>
<dbReference type="SUPFAM" id="SSF56349">
    <property type="entry name" value="DNA breaking-rejoining enzymes"/>
    <property type="match status" value="1"/>
</dbReference>
<organism evidence="3 4">
    <name type="scientific">Lichenibacterium ramalinae</name>
    <dbReference type="NCBI Taxonomy" id="2316527"/>
    <lineage>
        <taxon>Bacteria</taxon>
        <taxon>Pseudomonadati</taxon>
        <taxon>Pseudomonadota</taxon>
        <taxon>Alphaproteobacteria</taxon>
        <taxon>Hyphomicrobiales</taxon>
        <taxon>Lichenihabitantaceae</taxon>
        <taxon>Lichenibacterium</taxon>
    </lineage>
</organism>
<protein>
    <submittedName>
        <fullName evidence="3">Uncharacterized protein</fullName>
    </submittedName>
</protein>
<evidence type="ECO:0000256" key="1">
    <source>
        <dbReference type="ARBA" id="ARBA00023172"/>
    </source>
</evidence>
<keyword evidence="1" id="KW-0233">DNA recombination</keyword>